<evidence type="ECO:0000256" key="3">
    <source>
        <dbReference type="ARBA" id="ARBA00024071"/>
    </source>
</evidence>
<dbReference type="PRINTS" id="PR00080">
    <property type="entry name" value="SDRFAMILY"/>
</dbReference>
<evidence type="ECO:0000313" key="23">
    <source>
        <dbReference type="RefSeq" id="XP_003742993.1"/>
    </source>
</evidence>
<dbReference type="PRINTS" id="PR00081">
    <property type="entry name" value="GDHRDH"/>
</dbReference>
<dbReference type="InterPro" id="IPR002347">
    <property type="entry name" value="SDR_fam"/>
</dbReference>
<keyword evidence="22" id="KW-1185">Reference proteome</keyword>
<comment type="similarity">
    <text evidence="1 20">Belongs to the short-chain dehydrogenases/reductases (SDR) family.</text>
</comment>
<keyword evidence="2" id="KW-0560">Oxidoreductase</keyword>
<dbReference type="Gene3D" id="3.40.50.720">
    <property type="entry name" value="NAD(P)-binding Rossmann-like Domain"/>
    <property type="match status" value="1"/>
</dbReference>
<comment type="catalytic activity">
    <reaction evidence="5">
        <text>17beta-estradiol + NAD(+) = estrone + NADH + H(+)</text>
        <dbReference type="Rhea" id="RHEA:24612"/>
        <dbReference type="ChEBI" id="CHEBI:15378"/>
        <dbReference type="ChEBI" id="CHEBI:16469"/>
        <dbReference type="ChEBI" id="CHEBI:17263"/>
        <dbReference type="ChEBI" id="CHEBI:57540"/>
        <dbReference type="ChEBI" id="CHEBI:57945"/>
        <dbReference type="EC" id="1.1.1.62"/>
    </reaction>
    <physiologicalReaction direction="left-to-right" evidence="5">
        <dbReference type="Rhea" id="RHEA:24613"/>
    </physiologicalReaction>
</comment>
<evidence type="ECO:0000256" key="20">
    <source>
        <dbReference type="RuleBase" id="RU000363"/>
    </source>
</evidence>
<dbReference type="PROSITE" id="PS00061">
    <property type="entry name" value="ADH_SHORT"/>
    <property type="match status" value="1"/>
</dbReference>
<dbReference type="InterPro" id="IPR036291">
    <property type="entry name" value="NAD(P)-bd_dom_sf"/>
</dbReference>
<dbReference type="CTD" id="32789"/>
<evidence type="ECO:0000256" key="18">
    <source>
        <dbReference type="ARBA" id="ARBA00082293"/>
    </source>
</evidence>
<dbReference type="PANTHER" id="PTHR43658:SF8">
    <property type="entry name" value="17-BETA-HYDROXYSTEROID DEHYDROGENASE 14-RELATED"/>
    <property type="match status" value="1"/>
</dbReference>
<evidence type="ECO:0000259" key="21">
    <source>
        <dbReference type="SMART" id="SM00822"/>
    </source>
</evidence>
<comment type="catalytic activity">
    <reaction evidence="6">
        <text>a (3S)-3-hydroxyacyl-CoA + NAD(+) = a 3-oxoacyl-CoA + NADH + H(+)</text>
        <dbReference type="Rhea" id="RHEA:22432"/>
        <dbReference type="ChEBI" id="CHEBI:15378"/>
        <dbReference type="ChEBI" id="CHEBI:57318"/>
        <dbReference type="ChEBI" id="CHEBI:57540"/>
        <dbReference type="ChEBI" id="CHEBI:57945"/>
        <dbReference type="ChEBI" id="CHEBI:90726"/>
        <dbReference type="EC" id="1.1.1.35"/>
    </reaction>
    <physiologicalReaction direction="left-to-right" evidence="6">
        <dbReference type="Rhea" id="RHEA:22433"/>
    </physiologicalReaction>
    <physiologicalReaction direction="right-to-left" evidence="6">
        <dbReference type="Rhea" id="RHEA:22434"/>
    </physiologicalReaction>
</comment>
<comment type="catalytic activity">
    <reaction evidence="10">
        <text>(3S)-3-hydroxybutanoyl-CoA + NAD(+) = acetoacetyl-CoA + NADH + H(+)</text>
        <dbReference type="Rhea" id="RHEA:30799"/>
        <dbReference type="ChEBI" id="CHEBI:15378"/>
        <dbReference type="ChEBI" id="CHEBI:57286"/>
        <dbReference type="ChEBI" id="CHEBI:57316"/>
        <dbReference type="ChEBI" id="CHEBI:57540"/>
        <dbReference type="ChEBI" id="CHEBI:57945"/>
    </reaction>
    <physiologicalReaction direction="left-to-right" evidence="10">
        <dbReference type="Rhea" id="RHEA:30800"/>
    </physiologicalReaction>
    <physiologicalReaction direction="right-to-left" evidence="10">
        <dbReference type="Rhea" id="RHEA:30801"/>
    </physiologicalReaction>
</comment>
<evidence type="ECO:0000256" key="15">
    <source>
        <dbReference type="ARBA" id="ARBA00052668"/>
    </source>
</evidence>
<dbReference type="GO" id="GO:0005739">
    <property type="term" value="C:mitochondrion"/>
    <property type="evidence" value="ECO:0007669"/>
    <property type="project" value="TreeGrafter"/>
</dbReference>
<dbReference type="InterPro" id="IPR057326">
    <property type="entry name" value="KR_dom"/>
</dbReference>
<evidence type="ECO:0000256" key="13">
    <source>
        <dbReference type="ARBA" id="ARBA00052095"/>
    </source>
</evidence>
<evidence type="ECO:0000313" key="22">
    <source>
        <dbReference type="Proteomes" id="UP000694867"/>
    </source>
</evidence>
<dbReference type="GO" id="GO:0008209">
    <property type="term" value="P:androgen metabolic process"/>
    <property type="evidence" value="ECO:0007669"/>
    <property type="project" value="TreeGrafter"/>
</dbReference>
<dbReference type="GO" id="GO:0047044">
    <property type="term" value="F:androstan-3-alpha,17-beta-diol dehydrogenase (NAD+) activity"/>
    <property type="evidence" value="ECO:0007669"/>
    <property type="project" value="UniProtKB-EC"/>
</dbReference>
<comment type="catalytic activity">
    <reaction evidence="14">
        <text>cortisone + NAD(+) = 17alpha-hydroxypregn-4-en-3,11,20-trione-21-al + NADH + H(+)</text>
        <dbReference type="Rhea" id="RHEA:42016"/>
        <dbReference type="ChEBI" id="CHEBI:15378"/>
        <dbReference type="ChEBI" id="CHEBI:16962"/>
        <dbReference type="ChEBI" id="CHEBI:57540"/>
        <dbReference type="ChEBI" id="CHEBI:57945"/>
        <dbReference type="ChEBI" id="CHEBI:78596"/>
    </reaction>
    <physiologicalReaction direction="left-to-right" evidence="14">
        <dbReference type="Rhea" id="RHEA:42017"/>
    </physiologicalReaction>
</comment>
<proteinExistence type="inferred from homology"/>
<feature type="domain" description="Ketoreductase" evidence="21">
    <location>
        <begin position="10"/>
        <end position="203"/>
    </location>
</feature>
<evidence type="ECO:0000256" key="1">
    <source>
        <dbReference type="ARBA" id="ARBA00006484"/>
    </source>
</evidence>
<accession>A0AAJ6QT11</accession>
<dbReference type="EC" id="1.1.1.62" evidence="4"/>
<organism evidence="22 23">
    <name type="scientific">Galendromus occidentalis</name>
    <name type="common">western predatory mite</name>
    <dbReference type="NCBI Taxonomy" id="34638"/>
    <lineage>
        <taxon>Eukaryota</taxon>
        <taxon>Metazoa</taxon>
        <taxon>Ecdysozoa</taxon>
        <taxon>Arthropoda</taxon>
        <taxon>Chelicerata</taxon>
        <taxon>Arachnida</taxon>
        <taxon>Acari</taxon>
        <taxon>Parasitiformes</taxon>
        <taxon>Mesostigmata</taxon>
        <taxon>Gamasina</taxon>
        <taxon>Phytoseioidea</taxon>
        <taxon>Phytoseiidae</taxon>
        <taxon>Typhlodrominae</taxon>
        <taxon>Galendromus</taxon>
    </lineage>
</organism>
<evidence type="ECO:0000256" key="10">
    <source>
        <dbReference type="ARBA" id="ARBA00051004"/>
    </source>
</evidence>
<dbReference type="EC" id="1.1.1.53" evidence="3"/>
<comment type="catalytic activity">
    <reaction evidence="8">
        <text>17beta-hydroxy-5alpha-androstan-3-one + NAD(+) = 5alpha-androstan-3,17-dione + NADH + H(+)</text>
        <dbReference type="Rhea" id="RHEA:41992"/>
        <dbReference type="ChEBI" id="CHEBI:15378"/>
        <dbReference type="ChEBI" id="CHEBI:15994"/>
        <dbReference type="ChEBI" id="CHEBI:16330"/>
        <dbReference type="ChEBI" id="CHEBI:57540"/>
        <dbReference type="ChEBI" id="CHEBI:57945"/>
    </reaction>
    <physiologicalReaction direction="left-to-right" evidence="8">
        <dbReference type="Rhea" id="RHEA:41993"/>
    </physiologicalReaction>
</comment>
<dbReference type="GO" id="GO:0008210">
    <property type="term" value="P:estrogen metabolic process"/>
    <property type="evidence" value="ECO:0007669"/>
    <property type="project" value="TreeGrafter"/>
</dbReference>
<dbReference type="Pfam" id="PF00106">
    <property type="entry name" value="adh_short"/>
    <property type="match status" value="1"/>
</dbReference>
<name>A0AAJ6QT11_9ACAR</name>
<evidence type="ECO:0000256" key="12">
    <source>
        <dbReference type="ARBA" id="ARBA00051831"/>
    </source>
</evidence>
<evidence type="ECO:0000256" key="2">
    <source>
        <dbReference type="ARBA" id="ARBA00023002"/>
    </source>
</evidence>
<comment type="catalytic activity">
    <reaction evidence="9">
        <text>cortisol + NAD(+) = 11beta,17alpha-dihydroxypregn-4-ene-3,20,21-trione + NADH + H(+)</text>
        <dbReference type="Rhea" id="RHEA:42012"/>
        <dbReference type="ChEBI" id="CHEBI:15378"/>
        <dbReference type="ChEBI" id="CHEBI:17650"/>
        <dbReference type="ChEBI" id="CHEBI:57540"/>
        <dbReference type="ChEBI" id="CHEBI:57945"/>
        <dbReference type="ChEBI" id="CHEBI:78595"/>
    </reaction>
    <physiologicalReaction direction="left-to-right" evidence="9">
        <dbReference type="Rhea" id="RHEA:42013"/>
    </physiologicalReaction>
</comment>
<dbReference type="InterPro" id="IPR020904">
    <property type="entry name" value="Sc_DH/Rdtase_CS"/>
</dbReference>
<protein>
    <recommendedName>
        <fullName evidence="16">3-hydroxyacyl-CoA dehydrogenase type-2</fullName>
        <ecNumber evidence="3">1.1.1.53</ecNumber>
        <ecNumber evidence="4">1.1.1.62</ecNumber>
    </recommendedName>
    <alternativeName>
        <fullName evidence="18">3-hydroxyacyl-CoA dehydrogenase type II</fullName>
    </alternativeName>
    <alternativeName>
        <fullName evidence="19">Mitochondrial ribonuclease P protein 2</fullName>
    </alternativeName>
    <alternativeName>
        <fullName evidence="17">Type II HADH</fullName>
    </alternativeName>
</protein>
<evidence type="ECO:0000256" key="5">
    <source>
        <dbReference type="ARBA" id="ARBA00049381"/>
    </source>
</evidence>
<sequence length="259" mass="26900">MSKVRSVKGLVALVTGGGSGLGKAAATRLVNQGAKVAILDLPTSQGEAVAKELGPACMFAPTNVTSATDVESALAAIKSKFDRLDVTVNCAGVGVAFLTFSASKNKPHLLEDFERVLSVNTVGTFNVCRLAVGLMNANEPDDNGQRGVIVNTASIAAYEGQMGQVAYAASKGAIVSMTLPLARDLSGLGIRVCTVAPGLFDTPLLASLPEKVRVFLAQTIPFPKRLGNPDELAHVVQTIIENPLMNGEVVRVDGALRMG</sequence>
<dbReference type="GeneID" id="100899327"/>
<evidence type="ECO:0000256" key="4">
    <source>
        <dbReference type="ARBA" id="ARBA00024072"/>
    </source>
</evidence>
<evidence type="ECO:0000256" key="7">
    <source>
        <dbReference type="ARBA" id="ARBA00050365"/>
    </source>
</evidence>
<evidence type="ECO:0000256" key="6">
    <source>
        <dbReference type="ARBA" id="ARBA00050141"/>
    </source>
</evidence>
<dbReference type="Proteomes" id="UP000694867">
    <property type="component" value="Unplaced"/>
</dbReference>
<dbReference type="PANTHER" id="PTHR43658">
    <property type="entry name" value="SHORT-CHAIN DEHYDROGENASE/REDUCTASE"/>
    <property type="match status" value="1"/>
</dbReference>
<evidence type="ECO:0000256" key="14">
    <source>
        <dbReference type="ARBA" id="ARBA00052417"/>
    </source>
</evidence>
<dbReference type="KEGG" id="goe:100899327"/>
<evidence type="ECO:0000256" key="11">
    <source>
        <dbReference type="ARBA" id="ARBA00051637"/>
    </source>
</evidence>
<dbReference type="RefSeq" id="XP_003742993.1">
    <property type="nucleotide sequence ID" value="XM_003742945.2"/>
</dbReference>
<dbReference type="SUPFAM" id="SSF51735">
    <property type="entry name" value="NAD(P)-binding Rossmann-fold domains"/>
    <property type="match status" value="1"/>
</dbReference>
<comment type="catalytic activity">
    <reaction evidence="7">
        <text>5alpha-androstane-3alpha,17beta-diol + NAD(+) = 17beta-hydroxy-5alpha-androstan-3-one + NADH + H(+)</text>
        <dbReference type="Rhea" id="RHEA:42004"/>
        <dbReference type="ChEBI" id="CHEBI:15378"/>
        <dbReference type="ChEBI" id="CHEBI:16330"/>
        <dbReference type="ChEBI" id="CHEBI:36713"/>
        <dbReference type="ChEBI" id="CHEBI:57540"/>
        <dbReference type="ChEBI" id="CHEBI:57945"/>
        <dbReference type="EC" id="1.1.1.53"/>
    </reaction>
    <physiologicalReaction direction="right-to-left" evidence="7">
        <dbReference type="Rhea" id="RHEA:42006"/>
    </physiologicalReaction>
</comment>
<dbReference type="FunFam" id="3.40.50.720:FF:000215">
    <property type="entry name" value="3-hydroxyacyl-CoA dehydrogenase type-2"/>
    <property type="match status" value="1"/>
</dbReference>
<evidence type="ECO:0000256" key="17">
    <source>
        <dbReference type="ARBA" id="ARBA00079624"/>
    </source>
</evidence>
<comment type="catalytic activity">
    <reaction evidence="12">
        <text>ursodeoxycholate + NAD(+) = 7-oxolithocholate + NADH + H(+)</text>
        <dbReference type="Rhea" id="RHEA:42028"/>
        <dbReference type="ChEBI" id="CHEBI:15378"/>
        <dbReference type="ChEBI" id="CHEBI:57540"/>
        <dbReference type="ChEBI" id="CHEBI:57945"/>
        <dbReference type="ChEBI" id="CHEBI:78604"/>
        <dbReference type="ChEBI" id="CHEBI:78605"/>
    </reaction>
    <physiologicalReaction direction="left-to-right" evidence="12">
        <dbReference type="Rhea" id="RHEA:42029"/>
    </physiologicalReaction>
</comment>
<dbReference type="AlphaFoldDB" id="A0AAJ6QT11"/>
<comment type="catalytic activity">
    <reaction evidence="15">
        <text>11-dehydrocorticosterone + NAD(+) = pregn-4-ene-3,11,20,21-tetraone + NADH + H(+)</text>
        <dbReference type="Rhea" id="RHEA:42020"/>
        <dbReference type="ChEBI" id="CHEBI:15378"/>
        <dbReference type="ChEBI" id="CHEBI:57540"/>
        <dbReference type="ChEBI" id="CHEBI:57945"/>
        <dbReference type="ChEBI" id="CHEBI:78600"/>
        <dbReference type="ChEBI" id="CHEBI:78601"/>
    </reaction>
    <physiologicalReaction direction="left-to-right" evidence="15">
        <dbReference type="Rhea" id="RHEA:42021"/>
    </physiologicalReaction>
</comment>
<evidence type="ECO:0000256" key="16">
    <source>
        <dbReference type="ARBA" id="ARBA00072938"/>
    </source>
</evidence>
<reference evidence="23" key="1">
    <citation type="submission" date="2025-08" db="UniProtKB">
        <authorList>
            <consortium name="RefSeq"/>
        </authorList>
    </citation>
    <scope>IDENTIFICATION</scope>
</reference>
<dbReference type="CDD" id="cd05371">
    <property type="entry name" value="HSD10-like_SDR_c"/>
    <property type="match status" value="1"/>
</dbReference>
<evidence type="ECO:0000256" key="8">
    <source>
        <dbReference type="ARBA" id="ARBA00050435"/>
    </source>
</evidence>
<dbReference type="GO" id="GO:0004303">
    <property type="term" value="F:estradiol 17-beta-dehydrogenase [NAD(P)+] activity"/>
    <property type="evidence" value="ECO:0007669"/>
    <property type="project" value="UniProtKB-EC"/>
</dbReference>
<dbReference type="SMART" id="SM00822">
    <property type="entry name" value="PKS_KR"/>
    <property type="match status" value="1"/>
</dbReference>
<gene>
    <name evidence="23" type="primary">LOC100899327</name>
</gene>
<evidence type="ECO:0000256" key="19">
    <source>
        <dbReference type="ARBA" id="ARBA00082399"/>
    </source>
</evidence>
<dbReference type="GO" id="GO:0006631">
    <property type="term" value="P:fatty acid metabolic process"/>
    <property type="evidence" value="ECO:0007669"/>
    <property type="project" value="TreeGrafter"/>
</dbReference>
<dbReference type="GO" id="GO:0003857">
    <property type="term" value="F:(3S)-3-hydroxyacyl-CoA dehydrogenase (NAD+) activity"/>
    <property type="evidence" value="ECO:0007669"/>
    <property type="project" value="UniProtKB-EC"/>
</dbReference>
<comment type="catalytic activity">
    <reaction evidence="11">
        <text>3beta,7beta-dihydroxy-5beta-cholan-24-oate + NAD(+) = 3beta-hydroxy-7-oxo-5beta-cholan-24-oate + NADH + H(+)</text>
        <dbReference type="Rhea" id="RHEA:42024"/>
        <dbReference type="ChEBI" id="CHEBI:15378"/>
        <dbReference type="ChEBI" id="CHEBI:57540"/>
        <dbReference type="ChEBI" id="CHEBI:57945"/>
        <dbReference type="ChEBI" id="CHEBI:78602"/>
        <dbReference type="ChEBI" id="CHEBI:78603"/>
    </reaction>
    <physiologicalReaction direction="left-to-right" evidence="11">
        <dbReference type="Rhea" id="RHEA:42025"/>
    </physiologicalReaction>
</comment>
<comment type="catalytic activity">
    <reaction evidence="13">
        <text>5alpha-pregnan-20beta-ol-3-one + NAD(+) = 5alpha-pregnane-3,20-dione + NADH + H(+)</text>
        <dbReference type="Rhea" id="RHEA:42008"/>
        <dbReference type="ChEBI" id="CHEBI:15378"/>
        <dbReference type="ChEBI" id="CHEBI:28952"/>
        <dbReference type="ChEBI" id="CHEBI:57540"/>
        <dbReference type="ChEBI" id="CHEBI:57945"/>
        <dbReference type="ChEBI" id="CHEBI:78594"/>
    </reaction>
    <physiologicalReaction direction="left-to-right" evidence="13">
        <dbReference type="Rhea" id="RHEA:42009"/>
    </physiologicalReaction>
</comment>
<evidence type="ECO:0000256" key="9">
    <source>
        <dbReference type="ARBA" id="ARBA00050927"/>
    </source>
</evidence>